<evidence type="ECO:0000313" key="11">
    <source>
        <dbReference type="EMBL" id="KON33915.1"/>
    </source>
</evidence>
<dbReference type="Gene3D" id="3.40.50.150">
    <property type="entry name" value="Vaccinia Virus protein VP39"/>
    <property type="match status" value="1"/>
</dbReference>
<accession>A0A0M0BZV2</accession>
<dbReference type="CDD" id="cd02440">
    <property type="entry name" value="AdoMet_MTases"/>
    <property type="match status" value="1"/>
</dbReference>
<dbReference type="GO" id="GO:0052906">
    <property type="term" value="F:tRNA (guanine(37)-N1)-methyltransferase activity"/>
    <property type="evidence" value="ECO:0007669"/>
    <property type="project" value="UniProtKB-EC"/>
</dbReference>
<dbReference type="SUPFAM" id="SSF53335">
    <property type="entry name" value="S-adenosyl-L-methionine-dependent methyltransferases"/>
    <property type="match status" value="1"/>
</dbReference>
<dbReference type="EMBL" id="LFWU01000017">
    <property type="protein sequence ID" value="KON33915.1"/>
    <property type="molecule type" value="Genomic_DNA"/>
</dbReference>
<dbReference type="GO" id="GO:0002939">
    <property type="term" value="P:tRNA N1-guanine methylation"/>
    <property type="evidence" value="ECO:0007669"/>
    <property type="project" value="TreeGrafter"/>
</dbReference>
<evidence type="ECO:0000256" key="2">
    <source>
        <dbReference type="ARBA" id="ARBA00022490"/>
    </source>
</evidence>
<dbReference type="PROSITE" id="PS51684">
    <property type="entry name" value="SAM_MT_TRM5_TYW2"/>
    <property type="match status" value="1"/>
</dbReference>
<name>A0A0M0BZV2_9ARCH</name>
<dbReference type="InterPro" id="IPR056744">
    <property type="entry name" value="TRM5/TYW2-like_N"/>
</dbReference>
<dbReference type="EC" id="2.1.1.228" evidence="1"/>
<evidence type="ECO:0000256" key="6">
    <source>
        <dbReference type="ARBA" id="ARBA00022694"/>
    </source>
</evidence>
<dbReference type="Gene3D" id="3.30.300.110">
    <property type="entry name" value="Met-10+ protein-like domains"/>
    <property type="match status" value="1"/>
</dbReference>
<feature type="non-terminal residue" evidence="11">
    <location>
        <position position="354"/>
    </location>
</feature>
<dbReference type="Pfam" id="PF25133">
    <property type="entry name" value="TYW2_N_2"/>
    <property type="match status" value="1"/>
</dbReference>
<evidence type="ECO:0000256" key="3">
    <source>
        <dbReference type="ARBA" id="ARBA00022603"/>
    </source>
</evidence>
<dbReference type="InterPro" id="IPR040601">
    <property type="entry name" value="Trm5a/b_N"/>
</dbReference>
<gene>
    <name evidence="11" type="ORF">AC477_00975</name>
</gene>
<proteinExistence type="predicted"/>
<sequence>MPTVICLKVPKRLGEQSILLVKEIELLNPNLQISQTENWLLIPLVSEPSNDALIKLKKLTTFELSVCDLPERQRRHTTHIEVLKYKLHPTQLKHVPRAIDFVGDIAIVEVPDELSGYKKEIGQAILKSHKQTVTVLAKSGIVEGVYRIRDLEVIAGENKTTTMYKEYDCQYHVDVAKAFFSPRLSTEHNRVTSLVKEGESVVDLFAGVGPFVIPIAKKQKNVQVFAIDINPDAVALLRRNVVLNRVEKQVVSILGDARKIVKKNLLGKADQVIMNLPETALEFVDVACDAIKPEGGIIHYYCFVKNSKPLEIAKAQLVKAVNQNNRQVTSFLFAKTVREVAPYTYQVVVDAVLQ</sequence>
<keyword evidence="2" id="KW-0963">Cytoplasm</keyword>
<organism evidence="11 12">
    <name type="scientific">miscellaneous Crenarchaeota group-1 archaeon SG8-32-1</name>
    <dbReference type="NCBI Taxonomy" id="1685124"/>
    <lineage>
        <taxon>Archaea</taxon>
        <taxon>Candidatus Bathyarchaeota</taxon>
        <taxon>MCG-1</taxon>
    </lineage>
</organism>
<dbReference type="PANTHER" id="PTHR23245">
    <property type="entry name" value="TRNA METHYLTRANSFERASE"/>
    <property type="match status" value="1"/>
</dbReference>
<evidence type="ECO:0000256" key="9">
    <source>
        <dbReference type="ARBA" id="ARBA00047783"/>
    </source>
</evidence>
<dbReference type="InterPro" id="IPR030382">
    <property type="entry name" value="MeTrfase_TRM5/TYW2"/>
</dbReference>
<dbReference type="InterPro" id="IPR056743">
    <property type="entry name" value="TRM5-TYW2-like_MTfase"/>
</dbReference>
<dbReference type="Pfam" id="PF02475">
    <property type="entry name" value="TRM5-TYW2_MTfase"/>
    <property type="match status" value="1"/>
</dbReference>
<comment type="catalytic activity">
    <reaction evidence="9">
        <text>guanosine(37) in tRNA + S-adenosyl-L-methionine = N(1)-methylguanosine(37) in tRNA + S-adenosyl-L-homocysteine + H(+)</text>
        <dbReference type="Rhea" id="RHEA:36899"/>
        <dbReference type="Rhea" id="RHEA-COMP:10145"/>
        <dbReference type="Rhea" id="RHEA-COMP:10147"/>
        <dbReference type="ChEBI" id="CHEBI:15378"/>
        <dbReference type="ChEBI" id="CHEBI:57856"/>
        <dbReference type="ChEBI" id="CHEBI:59789"/>
        <dbReference type="ChEBI" id="CHEBI:73542"/>
        <dbReference type="ChEBI" id="CHEBI:74269"/>
        <dbReference type="EC" id="2.1.1.228"/>
    </reaction>
</comment>
<dbReference type="FunFam" id="3.30.300.110:FF:000001">
    <property type="entry name" value="tRNA (guanine(37)-N1)-methyltransferase"/>
    <property type="match status" value="1"/>
</dbReference>
<dbReference type="InterPro" id="IPR029063">
    <property type="entry name" value="SAM-dependent_MTases_sf"/>
</dbReference>
<keyword evidence="6" id="KW-0819">tRNA processing</keyword>
<dbReference type="Pfam" id="PF18093">
    <property type="entry name" value="Trm5_N"/>
    <property type="match status" value="1"/>
</dbReference>
<feature type="domain" description="SAM-dependent methyltransferase TRM5/TYW2-type" evidence="10">
    <location>
        <begin position="99"/>
        <end position="354"/>
    </location>
</feature>
<evidence type="ECO:0000256" key="8">
    <source>
        <dbReference type="ARBA" id="ARBA00033392"/>
    </source>
</evidence>
<evidence type="ECO:0000256" key="5">
    <source>
        <dbReference type="ARBA" id="ARBA00022691"/>
    </source>
</evidence>
<dbReference type="Gene3D" id="3.30.70.2580">
    <property type="match status" value="1"/>
</dbReference>
<evidence type="ECO:0000256" key="1">
    <source>
        <dbReference type="ARBA" id="ARBA00012807"/>
    </source>
</evidence>
<keyword evidence="3" id="KW-0489">Methyltransferase</keyword>
<dbReference type="PANTHER" id="PTHR23245:SF36">
    <property type="entry name" value="TRNA (GUANINE(37)-N1)-METHYLTRANSFERASE"/>
    <property type="match status" value="1"/>
</dbReference>
<evidence type="ECO:0000259" key="10">
    <source>
        <dbReference type="PROSITE" id="PS51684"/>
    </source>
</evidence>
<keyword evidence="4" id="KW-0808">Transferase</keyword>
<dbReference type="AlphaFoldDB" id="A0A0M0BZV2"/>
<comment type="caution">
    <text evidence="11">The sequence shown here is derived from an EMBL/GenBank/DDBJ whole genome shotgun (WGS) entry which is preliminary data.</text>
</comment>
<dbReference type="GO" id="GO:0005737">
    <property type="term" value="C:cytoplasm"/>
    <property type="evidence" value="ECO:0007669"/>
    <property type="project" value="TreeGrafter"/>
</dbReference>
<evidence type="ECO:0000256" key="4">
    <source>
        <dbReference type="ARBA" id="ARBA00022679"/>
    </source>
</evidence>
<evidence type="ECO:0000256" key="7">
    <source>
        <dbReference type="ARBA" id="ARBA00029736"/>
    </source>
</evidence>
<keyword evidence="5" id="KW-0949">S-adenosyl-L-methionine</keyword>
<reference evidence="11 12" key="1">
    <citation type="submission" date="2015-06" db="EMBL/GenBank/DDBJ databases">
        <title>New insights into the roles of widespread benthic archaea in carbon and nitrogen cycling.</title>
        <authorList>
            <person name="Lazar C.S."/>
            <person name="Baker B.J."/>
            <person name="Seitz K.W."/>
            <person name="Hyde A.S."/>
            <person name="Dick G.J."/>
            <person name="Hinrichs K.-U."/>
            <person name="Teske A.P."/>
        </authorList>
    </citation>
    <scope>NUCLEOTIDE SEQUENCE [LARGE SCALE GENOMIC DNA]</scope>
    <source>
        <strain evidence="11">SG8-32-1</strain>
    </source>
</reference>
<dbReference type="Proteomes" id="UP000037237">
    <property type="component" value="Unassembled WGS sequence"/>
</dbReference>
<protein>
    <recommendedName>
        <fullName evidence="1">tRNA (guanine(37)-N(1))-methyltransferase</fullName>
        <ecNumber evidence="1">2.1.1.228</ecNumber>
    </recommendedName>
    <alternativeName>
        <fullName evidence="7">M1G-methyltransferase</fullName>
    </alternativeName>
    <alternativeName>
        <fullName evidence="8">tRNA [GM37] methyltransferase</fullName>
    </alternativeName>
</protein>
<evidence type="ECO:0000313" key="12">
    <source>
        <dbReference type="Proteomes" id="UP000037237"/>
    </source>
</evidence>